<feature type="signal peptide" evidence="1">
    <location>
        <begin position="1"/>
        <end position="15"/>
    </location>
</feature>
<accession>A0AAN8ES63</accession>
<dbReference type="AlphaFoldDB" id="A0AAN8ES63"/>
<evidence type="ECO:0000256" key="1">
    <source>
        <dbReference type="SAM" id="SignalP"/>
    </source>
</evidence>
<dbReference type="Proteomes" id="UP001331761">
    <property type="component" value="Unassembled WGS sequence"/>
</dbReference>
<evidence type="ECO:0000313" key="2">
    <source>
        <dbReference type="EMBL" id="KAK5964912.1"/>
    </source>
</evidence>
<protein>
    <submittedName>
        <fullName evidence="2">Uncharacterized protein</fullName>
    </submittedName>
</protein>
<keyword evidence="3" id="KW-1185">Reference proteome</keyword>
<feature type="chain" id="PRO_5042956639" evidence="1">
    <location>
        <begin position="16"/>
        <end position="145"/>
    </location>
</feature>
<comment type="caution">
    <text evidence="2">The sequence shown here is derived from an EMBL/GenBank/DDBJ whole genome shotgun (WGS) entry which is preliminary data.</text>
</comment>
<evidence type="ECO:0000313" key="3">
    <source>
        <dbReference type="Proteomes" id="UP001331761"/>
    </source>
</evidence>
<sequence length="145" mass="16951">MKPIVLIILVLVVHSDSLCTRTVLVEKRLKDIAEKGLKELLKRQVHGIKGSDCIMSFHVTFDGEDIPFYPVVVELQRRKGITRRKNVTKTYGVIHINYTNPLQDIYTWQEWDSGIFAVYDKFCHVETNSDRFKLFSWPKKLCHKS</sequence>
<reference evidence="2 3" key="1">
    <citation type="submission" date="2019-10" db="EMBL/GenBank/DDBJ databases">
        <title>Assembly and Annotation for the nematode Trichostrongylus colubriformis.</title>
        <authorList>
            <person name="Martin J."/>
        </authorList>
    </citation>
    <scope>NUCLEOTIDE SEQUENCE [LARGE SCALE GENOMIC DNA]</scope>
    <source>
        <strain evidence="2">G859</strain>
        <tissue evidence="2">Whole worm</tissue>
    </source>
</reference>
<keyword evidence="1" id="KW-0732">Signal</keyword>
<gene>
    <name evidence="2" type="ORF">GCK32_010924</name>
</gene>
<name>A0AAN8ES63_TRICO</name>
<organism evidence="2 3">
    <name type="scientific">Trichostrongylus colubriformis</name>
    <name type="common">Black scour worm</name>
    <dbReference type="NCBI Taxonomy" id="6319"/>
    <lineage>
        <taxon>Eukaryota</taxon>
        <taxon>Metazoa</taxon>
        <taxon>Ecdysozoa</taxon>
        <taxon>Nematoda</taxon>
        <taxon>Chromadorea</taxon>
        <taxon>Rhabditida</taxon>
        <taxon>Rhabditina</taxon>
        <taxon>Rhabditomorpha</taxon>
        <taxon>Strongyloidea</taxon>
        <taxon>Trichostrongylidae</taxon>
        <taxon>Trichostrongylus</taxon>
    </lineage>
</organism>
<dbReference type="EMBL" id="WIXE01025207">
    <property type="protein sequence ID" value="KAK5964912.1"/>
    <property type="molecule type" value="Genomic_DNA"/>
</dbReference>
<proteinExistence type="predicted"/>